<comment type="caution">
    <text evidence="3">The sequence shown here is derived from an EMBL/GenBank/DDBJ whole genome shotgun (WGS) entry which is preliminary data.</text>
</comment>
<feature type="compositionally biased region" description="Acidic residues" evidence="1">
    <location>
        <begin position="122"/>
        <end position="144"/>
    </location>
</feature>
<sequence length="150" mass="17709">MCCPCILFGLWRFVILLDDWLVTHVKPYHEFLFECVVRMVLPALPAPRPICEYFTYCCLAWPVAYYRFVTCRDPIASHKLTVEAICFVFKQLDMFDAEELAEATGFVPDWKRYMRTGKWPWDDELEGPQGDEDEDEDEEEEEEKTSDTES</sequence>
<dbReference type="Proteomes" id="UP001497525">
    <property type="component" value="Unassembled WGS sequence"/>
</dbReference>
<gene>
    <name evidence="3" type="ORF">CDAUBV1_LOCUS14656</name>
</gene>
<accession>A0AAV2TSG2</accession>
<dbReference type="AlphaFoldDB" id="A0AAV2TSG2"/>
<organism evidence="3 4">
    <name type="scientific">Calicophoron daubneyi</name>
    <name type="common">Rumen fluke</name>
    <name type="synonym">Paramphistomum daubneyi</name>
    <dbReference type="NCBI Taxonomy" id="300641"/>
    <lineage>
        <taxon>Eukaryota</taxon>
        <taxon>Metazoa</taxon>
        <taxon>Spiralia</taxon>
        <taxon>Lophotrochozoa</taxon>
        <taxon>Platyhelminthes</taxon>
        <taxon>Trematoda</taxon>
        <taxon>Digenea</taxon>
        <taxon>Plagiorchiida</taxon>
        <taxon>Pronocephalata</taxon>
        <taxon>Paramphistomoidea</taxon>
        <taxon>Paramphistomidae</taxon>
        <taxon>Calicophoron</taxon>
    </lineage>
</organism>
<feature type="signal peptide" evidence="2">
    <location>
        <begin position="1"/>
        <end position="16"/>
    </location>
</feature>
<evidence type="ECO:0000313" key="4">
    <source>
        <dbReference type="Proteomes" id="UP001497525"/>
    </source>
</evidence>
<keyword evidence="2" id="KW-0732">Signal</keyword>
<proteinExistence type="predicted"/>
<protein>
    <submittedName>
        <fullName evidence="3">Uncharacterized protein</fullName>
    </submittedName>
</protein>
<feature type="chain" id="PRO_5043797203" evidence="2">
    <location>
        <begin position="17"/>
        <end position="150"/>
    </location>
</feature>
<dbReference type="EMBL" id="CAXLJL010000612">
    <property type="protein sequence ID" value="CAL5139531.1"/>
    <property type="molecule type" value="Genomic_DNA"/>
</dbReference>
<feature type="region of interest" description="Disordered" evidence="1">
    <location>
        <begin position="119"/>
        <end position="150"/>
    </location>
</feature>
<name>A0AAV2TSG2_CALDB</name>
<evidence type="ECO:0000313" key="3">
    <source>
        <dbReference type="EMBL" id="CAL5139531.1"/>
    </source>
</evidence>
<evidence type="ECO:0000256" key="1">
    <source>
        <dbReference type="SAM" id="MobiDB-lite"/>
    </source>
</evidence>
<reference evidence="3" key="1">
    <citation type="submission" date="2024-06" db="EMBL/GenBank/DDBJ databases">
        <authorList>
            <person name="Liu X."/>
            <person name="Lenzi L."/>
            <person name="Haldenby T S."/>
            <person name="Uol C."/>
        </authorList>
    </citation>
    <scope>NUCLEOTIDE SEQUENCE</scope>
</reference>
<evidence type="ECO:0000256" key="2">
    <source>
        <dbReference type="SAM" id="SignalP"/>
    </source>
</evidence>